<proteinExistence type="predicted"/>
<comment type="caution">
    <text evidence="2">The sequence shown here is derived from an EMBL/GenBank/DDBJ whole genome shotgun (WGS) entry which is preliminary data.</text>
</comment>
<dbReference type="Proteomes" id="UP000019149">
    <property type="component" value="Unassembled WGS sequence"/>
</dbReference>
<evidence type="ECO:0000313" key="3">
    <source>
        <dbReference type="Proteomes" id="UP000019149"/>
    </source>
</evidence>
<name>W6UQN8_ECHGR</name>
<organism evidence="2 3">
    <name type="scientific">Echinococcus granulosus</name>
    <name type="common">Hydatid tapeworm</name>
    <dbReference type="NCBI Taxonomy" id="6210"/>
    <lineage>
        <taxon>Eukaryota</taxon>
        <taxon>Metazoa</taxon>
        <taxon>Spiralia</taxon>
        <taxon>Lophotrochozoa</taxon>
        <taxon>Platyhelminthes</taxon>
        <taxon>Cestoda</taxon>
        <taxon>Eucestoda</taxon>
        <taxon>Cyclophyllidea</taxon>
        <taxon>Taeniidae</taxon>
        <taxon>Echinococcus</taxon>
        <taxon>Echinococcus granulosus group</taxon>
    </lineage>
</organism>
<dbReference type="RefSeq" id="XP_024346935.1">
    <property type="nucleotide sequence ID" value="XM_024498646.1"/>
</dbReference>
<protein>
    <submittedName>
        <fullName evidence="2">Uncharacterized protein</fullName>
    </submittedName>
</protein>
<feature type="compositionally biased region" description="Basic residues" evidence="1">
    <location>
        <begin position="216"/>
        <end position="227"/>
    </location>
</feature>
<dbReference type="CTD" id="36345112"/>
<keyword evidence="3" id="KW-1185">Reference proteome</keyword>
<dbReference type="KEGG" id="egl:EGR_09397"/>
<evidence type="ECO:0000313" key="2">
    <source>
        <dbReference type="EMBL" id="EUB55739.1"/>
    </source>
</evidence>
<sequence>MVDESVRCDHANSTFHHIHFFDFYTTTTFICPILLSDKLVNNTFTNCKTPSRMLLFAYFPTAQLDGGVISLSTDKNVHSNTHVCKKGDDDDAGFKKPPKILCSWCTANIVASETASVACGDFAFTPLASVSALHANLTAATTTATTTQTQNHTGFIVCPRWMGIHTNSNTLVRGCVVKKAENTTNAKTTTPNQETHANLWESARGQIFTCSELGRRNRRRRRRRRERHAPFPPSPQWHIDGGCAPAHSPRAMANLGGCSRSPEDWLEEGILFCIVNSQIAQGSCEERCFSPPWKSVTSA</sequence>
<dbReference type="GeneID" id="36345112"/>
<dbReference type="AlphaFoldDB" id="W6UQN8"/>
<feature type="region of interest" description="Disordered" evidence="1">
    <location>
        <begin position="214"/>
        <end position="243"/>
    </location>
</feature>
<evidence type="ECO:0000256" key="1">
    <source>
        <dbReference type="SAM" id="MobiDB-lite"/>
    </source>
</evidence>
<reference evidence="2 3" key="1">
    <citation type="journal article" date="2013" name="Nat. Genet.">
        <title>The genome of the hydatid tapeworm Echinococcus granulosus.</title>
        <authorList>
            <person name="Zheng H."/>
            <person name="Zhang W."/>
            <person name="Zhang L."/>
            <person name="Zhang Z."/>
            <person name="Li J."/>
            <person name="Lu G."/>
            <person name="Zhu Y."/>
            <person name="Wang Y."/>
            <person name="Huang Y."/>
            <person name="Liu J."/>
            <person name="Kang H."/>
            <person name="Chen J."/>
            <person name="Wang L."/>
            <person name="Chen A."/>
            <person name="Yu S."/>
            <person name="Gao Z."/>
            <person name="Jin L."/>
            <person name="Gu W."/>
            <person name="Wang Z."/>
            <person name="Zhao L."/>
            <person name="Shi B."/>
            <person name="Wen H."/>
            <person name="Lin R."/>
            <person name="Jones M.K."/>
            <person name="Brejova B."/>
            <person name="Vinar T."/>
            <person name="Zhao G."/>
            <person name="McManus D.P."/>
            <person name="Chen Z."/>
            <person name="Zhou Y."/>
            <person name="Wang S."/>
        </authorList>
    </citation>
    <scope>NUCLEOTIDE SEQUENCE [LARGE SCALE GENOMIC DNA]</scope>
</reference>
<accession>W6UQN8</accession>
<gene>
    <name evidence="2" type="ORF">EGR_09397</name>
</gene>
<dbReference type="EMBL" id="APAU02000146">
    <property type="protein sequence ID" value="EUB55739.1"/>
    <property type="molecule type" value="Genomic_DNA"/>
</dbReference>